<dbReference type="Proteomes" id="UP000292957">
    <property type="component" value="Unassembled WGS sequence"/>
</dbReference>
<name>A0A4Q9N5L0_9APHY</name>
<gene>
    <name evidence="1" type="ORF">BD311DRAFT_744813</name>
</gene>
<dbReference type="EMBL" id="ML143386">
    <property type="protein sequence ID" value="TBU35899.1"/>
    <property type="molecule type" value="Genomic_DNA"/>
</dbReference>
<sequence>MRFTGARGKRAIMSNVFFAFAADPPLPRARTIWCILYCSAAVAARCRCLCSVLARLLLRLSVPMPVPTLTGLRLGSLSLPSYYTCPCLCKSGVIDARAN</sequence>
<protein>
    <submittedName>
        <fullName evidence="1">Uncharacterized protein</fullName>
    </submittedName>
</protein>
<organism evidence="1">
    <name type="scientific">Dichomitus squalens</name>
    <dbReference type="NCBI Taxonomy" id="114155"/>
    <lineage>
        <taxon>Eukaryota</taxon>
        <taxon>Fungi</taxon>
        <taxon>Dikarya</taxon>
        <taxon>Basidiomycota</taxon>
        <taxon>Agaricomycotina</taxon>
        <taxon>Agaricomycetes</taxon>
        <taxon>Polyporales</taxon>
        <taxon>Polyporaceae</taxon>
        <taxon>Dichomitus</taxon>
    </lineage>
</organism>
<proteinExistence type="predicted"/>
<evidence type="ECO:0000313" key="1">
    <source>
        <dbReference type="EMBL" id="TBU35899.1"/>
    </source>
</evidence>
<reference evidence="1" key="1">
    <citation type="submission" date="2019-01" db="EMBL/GenBank/DDBJ databases">
        <title>Draft genome sequences of three monokaryotic isolates of the white-rot basidiomycete fungus Dichomitus squalens.</title>
        <authorList>
            <consortium name="DOE Joint Genome Institute"/>
            <person name="Lopez S.C."/>
            <person name="Andreopoulos B."/>
            <person name="Pangilinan J."/>
            <person name="Lipzen A."/>
            <person name="Riley R."/>
            <person name="Ahrendt S."/>
            <person name="Ng V."/>
            <person name="Barry K."/>
            <person name="Daum C."/>
            <person name="Grigoriev I.V."/>
            <person name="Hilden K.S."/>
            <person name="Makela M.R."/>
            <person name="de Vries R.P."/>
        </authorList>
    </citation>
    <scope>NUCLEOTIDE SEQUENCE [LARGE SCALE GENOMIC DNA]</scope>
    <source>
        <strain evidence="1">OM18370.1</strain>
    </source>
</reference>
<accession>A0A4Q9N5L0</accession>
<dbReference type="AlphaFoldDB" id="A0A4Q9N5L0"/>